<dbReference type="PROSITE" id="PS50893">
    <property type="entry name" value="ABC_TRANSPORTER_2"/>
    <property type="match status" value="1"/>
</dbReference>
<dbReference type="Pfam" id="PF00005">
    <property type="entry name" value="ABC_tran"/>
    <property type="match status" value="1"/>
</dbReference>
<evidence type="ECO:0000259" key="4">
    <source>
        <dbReference type="PROSITE" id="PS50893"/>
    </source>
</evidence>
<accession>A0A382W6G5</accession>
<dbReference type="GO" id="GO:0022857">
    <property type="term" value="F:transmembrane transporter activity"/>
    <property type="evidence" value="ECO:0007669"/>
    <property type="project" value="TreeGrafter"/>
</dbReference>
<dbReference type="Gene3D" id="3.40.50.300">
    <property type="entry name" value="P-loop containing nucleotide triphosphate hydrolases"/>
    <property type="match status" value="1"/>
</dbReference>
<keyword evidence="2" id="KW-0547">Nucleotide-binding</keyword>
<keyword evidence="3" id="KW-0067">ATP-binding</keyword>
<dbReference type="GO" id="GO:0005886">
    <property type="term" value="C:plasma membrane"/>
    <property type="evidence" value="ECO:0007669"/>
    <property type="project" value="TreeGrafter"/>
</dbReference>
<proteinExistence type="predicted"/>
<name>A0A382W6G5_9ZZZZ</name>
<evidence type="ECO:0000313" key="5">
    <source>
        <dbReference type="EMBL" id="SVD54377.1"/>
    </source>
</evidence>
<dbReference type="PROSITE" id="PS00211">
    <property type="entry name" value="ABC_TRANSPORTER_1"/>
    <property type="match status" value="1"/>
</dbReference>
<dbReference type="InterPro" id="IPR003593">
    <property type="entry name" value="AAA+_ATPase"/>
</dbReference>
<dbReference type="GO" id="GO:0016887">
    <property type="term" value="F:ATP hydrolysis activity"/>
    <property type="evidence" value="ECO:0007669"/>
    <property type="project" value="InterPro"/>
</dbReference>
<gene>
    <name evidence="5" type="ORF">METZ01_LOCUS407231</name>
</gene>
<organism evidence="5">
    <name type="scientific">marine metagenome</name>
    <dbReference type="NCBI Taxonomy" id="408172"/>
    <lineage>
        <taxon>unclassified sequences</taxon>
        <taxon>metagenomes</taxon>
        <taxon>ecological metagenomes</taxon>
    </lineage>
</organism>
<dbReference type="SUPFAM" id="SSF52540">
    <property type="entry name" value="P-loop containing nucleoside triphosphate hydrolases"/>
    <property type="match status" value="1"/>
</dbReference>
<dbReference type="AlphaFoldDB" id="A0A382W6G5"/>
<dbReference type="GO" id="GO:0098796">
    <property type="term" value="C:membrane protein complex"/>
    <property type="evidence" value="ECO:0007669"/>
    <property type="project" value="UniProtKB-ARBA"/>
</dbReference>
<dbReference type="InterPro" id="IPR017871">
    <property type="entry name" value="ABC_transporter-like_CS"/>
</dbReference>
<dbReference type="InterPro" id="IPR027417">
    <property type="entry name" value="P-loop_NTPase"/>
</dbReference>
<dbReference type="PANTHER" id="PTHR24220:SF86">
    <property type="entry name" value="ABC TRANSPORTER ABCH.1"/>
    <property type="match status" value="1"/>
</dbReference>
<dbReference type="SMART" id="SM00382">
    <property type="entry name" value="AAA"/>
    <property type="match status" value="1"/>
</dbReference>
<evidence type="ECO:0000256" key="3">
    <source>
        <dbReference type="ARBA" id="ARBA00022840"/>
    </source>
</evidence>
<dbReference type="InterPro" id="IPR017911">
    <property type="entry name" value="MacB-like_ATP-bd"/>
</dbReference>
<reference evidence="5" key="1">
    <citation type="submission" date="2018-05" db="EMBL/GenBank/DDBJ databases">
        <authorList>
            <person name="Lanie J.A."/>
            <person name="Ng W.-L."/>
            <person name="Kazmierczak K.M."/>
            <person name="Andrzejewski T.M."/>
            <person name="Davidsen T.M."/>
            <person name="Wayne K.J."/>
            <person name="Tettelin H."/>
            <person name="Glass J.I."/>
            <person name="Rusch D."/>
            <person name="Podicherti R."/>
            <person name="Tsui H.-C.T."/>
            <person name="Winkler M.E."/>
        </authorList>
    </citation>
    <scope>NUCLEOTIDE SEQUENCE</scope>
</reference>
<dbReference type="GO" id="GO:0005524">
    <property type="term" value="F:ATP binding"/>
    <property type="evidence" value="ECO:0007669"/>
    <property type="project" value="UniProtKB-KW"/>
</dbReference>
<evidence type="ECO:0000256" key="2">
    <source>
        <dbReference type="ARBA" id="ARBA00022741"/>
    </source>
</evidence>
<protein>
    <recommendedName>
        <fullName evidence="4">ABC transporter domain-containing protein</fullName>
    </recommendedName>
</protein>
<dbReference type="CDD" id="cd03255">
    <property type="entry name" value="ABC_MJ0796_LolCDE_FtsE"/>
    <property type="match status" value="1"/>
</dbReference>
<dbReference type="InterPro" id="IPR015854">
    <property type="entry name" value="ABC_transpr_LolD-like"/>
</dbReference>
<dbReference type="InterPro" id="IPR003439">
    <property type="entry name" value="ABC_transporter-like_ATP-bd"/>
</dbReference>
<evidence type="ECO:0000256" key="1">
    <source>
        <dbReference type="ARBA" id="ARBA00022448"/>
    </source>
</evidence>
<dbReference type="EMBL" id="UINC01157407">
    <property type="protein sequence ID" value="SVD54377.1"/>
    <property type="molecule type" value="Genomic_DNA"/>
</dbReference>
<dbReference type="FunFam" id="3.40.50.300:FF:000032">
    <property type="entry name" value="Export ABC transporter ATP-binding protein"/>
    <property type="match status" value="1"/>
</dbReference>
<feature type="domain" description="ABC transporter" evidence="4">
    <location>
        <begin position="2"/>
        <end position="225"/>
    </location>
</feature>
<sequence length="228" mass="24326">MIELHGVSKTVQSGDDPLTIVHPLDLEIPTGQLLSIVGPSGSGKSTLLGLIAGLDMPTTGSIMVNGTDITSLNEDSLAEFRGRTVGFVFQFFHLMPSLTAFENILVPLEIIGKSNPQERARDLMSEVGLTSRSHHYPSQLSGGEQQRVAIARALANTPPVLLADEPTGNLDSATGRSIIDLLVDVNRRHGTTVVLVTHDNELAAQTDATLVMRDGRTEKRQVAPTSSG</sequence>
<keyword evidence="1" id="KW-0813">Transport</keyword>
<dbReference type="PANTHER" id="PTHR24220">
    <property type="entry name" value="IMPORT ATP-BINDING PROTEIN"/>
    <property type="match status" value="1"/>
</dbReference>